<evidence type="ECO:0000313" key="2">
    <source>
        <dbReference type="EMBL" id="VDP03204.1"/>
    </source>
</evidence>
<dbReference type="Proteomes" id="UP000050761">
    <property type="component" value="Unassembled WGS sequence"/>
</dbReference>
<evidence type="ECO:0000313" key="4">
    <source>
        <dbReference type="WBParaSite" id="HPBE_0001557601-mRNA-1"/>
    </source>
</evidence>
<evidence type="ECO:0000313" key="3">
    <source>
        <dbReference type="Proteomes" id="UP000050761"/>
    </source>
</evidence>
<reference evidence="4" key="2">
    <citation type="submission" date="2019-09" db="UniProtKB">
        <authorList>
            <consortium name="WormBaseParasite"/>
        </authorList>
    </citation>
    <scope>IDENTIFICATION</scope>
</reference>
<accession>A0A183G2N3</accession>
<organism evidence="3 4">
    <name type="scientific">Heligmosomoides polygyrus</name>
    <name type="common">Parasitic roundworm</name>
    <dbReference type="NCBI Taxonomy" id="6339"/>
    <lineage>
        <taxon>Eukaryota</taxon>
        <taxon>Metazoa</taxon>
        <taxon>Ecdysozoa</taxon>
        <taxon>Nematoda</taxon>
        <taxon>Chromadorea</taxon>
        <taxon>Rhabditida</taxon>
        <taxon>Rhabditina</taxon>
        <taxon>Rhabditomorpha</taxon>
        <taxon>Strongyloidea</taxon>
        <taxon>Heligmosomidae</taxon>
        <taxon>Heligmosomoides</taxon>
    </lineage>
</organism>
<feature type="compositionally biased region" description="Basic residues" evidence="1">
    <location>
        <begin position="26"/>
        <end position="35"/>
    </location>
</feature>
<evidence type="ECO:0000256" key="1">
    <source>
        <dbReference type="SAM" id="MobiDB-lite"/>
    </source>
</evidence>
<feature type="compositionally biased region" description="Basic and acidic residues" evidence="1">
    <location>
        <begin position="65"/>
        <end position="93"/>
    </location>
</feature>
<gene>
    <name evidence="2" type="ORF">HPBE_LOCUS15575</name>
</gene>
<name>A0A183G2N3_HELPZ</name>
<reference evidence="2 3" key="1">
    <citation type="submission" date="2018-11" db="EMBL/GenBank/DDBJ databases">
        <authorList>
            <consortium name="Pathogen Informatics"/>
        </authorList>
    </citation>
    <scope>NUCLEOTIDE SEQUENCE [LARGE SCALE GENOMIC DNA]</scope>
</reference>
<keyword evidence="3" id="KW-1185">Reference proteome</keyword>
<sequence length="139" mass="15334">MSLGYRPLKRTDGNSSGSSTTTMTTRTRRVMRRGRRGEGGAPPAAAGCNGGQHQRDTLAINTRPRAGDKWRWEKRGKRRTDGRTDGPLDRPTDRPTMNRPTSGRTTTEPRRSGRRAIGSAGGTNTKDECVRRWRPANGS</sequence>
<dbReference type="WBParaSite" id="HPBE_0001557601-mRNA-1">
    <property type="protein sequence ID" value="HPBE_0001557601-mRNA-1"/>
    <property type="gene ID" value="HPBE_0001557601"/>
</dbReference>
<feature type="region of interest" description="Disordered" evidence="1">
    <location>
        <begin position="1"/>
        <end position="139"/>
    </location>
</feature>
<feature type="compositionally biased region" description="Low complexity" evidence="1">
    <location>
        <begin position="13"/>
        <end position="25"/>
    </location>
</feature>
<proteinExistence type="predicted"/>
<dbReference type="EMBL" id="UZAH01028923">
    <property type="protein sequence ID" value="VDP03204.1"/>
    <property type="molecule type" value="Genomic_DNA"/>
</dbReference>
<protein>
    <submittedName>
        <fullName evidence="4">Retrotransposon protein, putative, unclassified</fullName>
    </submittedName>
</protein>
<dbReference type="AlphaFoldDB" id="A0A183G2N3"/>
<accession>A0A3P8BDY4</accession>